<dbReference type="EMBL" id="CAJZBQ010000029">
    <property type="protein sequence ID" value="CAG9321847.1"/>
    <property type="molecule type" value="Genomic_DNA"/>
</dbReference>
<comment type="caution">
    <text evidence="1">The sequence shown here is derived from an EMBL/GenBank/DDBJ whole genome shotgun (WGS) entry which is preliminary data.</text>
</comment>
<organism evidence="1 2">
    <name type="scientific">Blepharisma stoltei</name>
    <dbReference type="NCBI Taxonomy" id="1481888"/>
    <lineage>
        <taxon>Eukaryota</taxon>
        <taxon>Sar</taxon>
        <taxon>Alveolata</taxon>
        <taxon>Ciliophora</taxon>
        <taxon>Postciliodesmatophora</taxon>
        <taxon>Heterotrichea</taxon>
        <taxon>Heterotrichida</taxon>
        <taxon>Blepharismidae</taxon>
        <taxon>Blepharisma</taxon>
    </lineage>
</organism>
<gene>
    <name evidence="1" type="ORF">BSTOLATCC_MIC29753</name>
</gene>
<keyword evidence="2" id="KW-1185">Reference proteome</keyword>
<dbReference type="Proteomes" id="UP001162131">
    <property type="component" value="Unassembled WGS sequence"/>
</dbReference>
<evidence type="ECO:0000313" key="1">
    <source>
        <dbReference type="EMBL" id="CAG9321847.1"/>
    </source>
</evidence>
<proteinExistence type="predicted"/>
<sequence>MAIQLSSPFMIAAANATSFLSTPLLAIVSSNTFLSIEWNAFSDLKMCNRCSCSASFCFQLWFTKWRFGQYNTYPLRIHLGPDAWYLYFWYPKSACY</sequence>
<accession>A0AAU9J181</accession>
<name>A0AAU9J181_9CILI</name>
<reference evidence="1" key="1">
    <citation type="submission" date="2021-09" db="EMBL/GenBank/DDBJ databases">
        <authorList>
            <consortium name="AG Swart"/>
            <person name="Singh M."/>
            <person name="Singh A."/>
            <person name="Seah K."/>
            <person name="Emmerich C."/>
        </authorList>
    </citation>
    <scope>NUCLEOTIDE SEQUENCE</scope>
    <source>
        <strain evidence="1">ATCC30299</strain>
    </source>
</reference>
<dbReference type="AlphaFoldDB" id="A0AAU9J181"/>
<evidence type="ECO:0008006" key="3">
    <source>
        <dbReference type="Google" id="ProtNLM"/>
    </source>
</evidence>
<evidence type="ECO:0000313" key="2">
    <source>
        <dbReference type="Proteomes" id="UP001162131"/>
    </source>
</evidence>
<protein>
    <recommendedName>
        <fullName evidence="3">Secreted protein</fullName>
    </recommendedName>
</protein>